<reference evidence="2" key="1">
    <citation type="submission" date="2023-08" db="EMBL/GenBank/DDBJ databases">
        <authorList>
            <person name="Audoor S."/>
            <person name="Bilcke G."/>
        </authorList>
    </citation>
    <scope>NUCLEOTIDE SEQUENCE</scope>
</reference>
<evidence type="ECO:0000256" key="1">
    <source>
        <dbReference type="SAM" id="MobiDB-lite"/>
    </source>
</evidence>
<organism evidence="2 3">
    <name type="scientific">Cylindrotheca closterium</name>
    <dbReference type="NCBI Taxonomy" id="2856"/>
    <lineage>
        <taxon>Eukaryota</taxon>
        <taxon>Sar</taxon>
        <taxon>Stramenopiles</taxon>
        <taxon>Ochrophyta</taxon>
        <taxon>Bacillariophyta</taxon>
        <taxon>Bacillariophyceae</taxon>
        <taxon>Bacillariophycidae</taxon>
        <taxon>Bacillariales</taxon>
        <taxon>Bacillariaceae</taxon>
        <taxon>Cylindrotheca</taxon>
    </lineage>
</organism>
<proteinExistence type="predicted"/>
<gene>
    <name evidence="2" type="ORF">CYCCA115_LOCUS4374</name>
</gene>
<evidence type="ECO:0008006" key="4">
    <source>
        <dbReference type="Google" id="ProtNLM"/>
    </source>
</evidence>
<accession>A0AAD2CHV9</accession>
<sequence length="243" mass="28207">MDDFMKYANFSAPFFGASMWQEAMQNQCLSQLRRYGVKWVLTLDVDEFVEIRGDESSRQEEEYPLRSFLAQYYDQDNNDGDDDDGNIQETKETNDNNKANEKANNKGQKVKPIGALRMRSVPFPTNRKFNLPTFRPPTAWPWIMYIGVHWCRRYSHGAISKSLNAFHEVMLHHIRAATGDEYWLEYKKSGGKGMVKDSTMAEQHRIQVCHDMIMIHGPFAAFVKHLDEAKCNDWPPPKSGMNE</sequence>
<evidence type="ECO:0000313" key="2">
    <source>
        <dbReference type="EMBL" id="CAJ1935037.1"/>
    </source>
</evidence>
<evidence type="ECO:0000313" key="3">
    <source>
        <dbReference type="Proteomes" id="UP001295423"/>
    </source>
</evidence>
<feature type="compositionally biased region" description="Basic and acidic residues" evidence="1">
    <location>
        <begin position="89"/>
        <end position="104"/>
    </location>
</feature>
<dbReference type="EMBL" id="CAKOGP040000446">
    <property type="protein sequence ID" value="CAJ1935037.1"/>
    <property type="molecule type" value="Genomic_DNA"/>
</dbReference>
<dbReference type="AlphaFoldDB" id="A0AAD2CHV9"/>
<protein>
    <recommendedName>
        <fullName evidence="4">Glycosyltransferase family 92 protein</fullName>
    </recommendedName>
</protein>
<name>A0AAD2CHV9_9STRA</name>
<feature type="region of interest" description="Disordered" evidence="1">
    <location>
        <begin position="78"/>
        <end position="108"/>
    </location>
</feature>
<keyword evidence="3" id="KW-1185">Reference proteome</keyword>
<dbReference type="Proteomes" id="UP001295423">
    <property type="component" value="Unassembled WGS sequence"/>
</dbReference>
<comment type="caution">
    <text evidence="2">The sequence shown here is derived from an EMBL/GenBank/DDBJ whole genome shotgun (WGS) entry which is preliminary data.</text>
</comment>